<dbReference type="GO" id="GO:0051747">
    <property type="term" value="F:cytosine C-5 DNA demethylase activity"/>
    <property type="evidence" value="ECO:0007669"/>
    <property type="project" value="TreeGrafter"/>
</dbReference>
<evidence type="ECO:0000256" key="2">
    <source>
        <dbReference type="SAM" id="MobiDB-lite"/>
    </source>
</evidence>
<accession>A0A067SQ78</accession>
<keyword evidence="5" id="KW-1185">Reference proteome</keyword>
<evidence type="ECO:0000313" key="4">
    <source>
        <dbReference type="EMBL" id="KDR72202.1"/>
    </source>
</evidence>
<sequence>MPRPTKRARLENSDAFAQVSNLEEYRMKELPDSEVYYIPSFISEELSEEWYPALLELDSWYQPKLKVYGREVTQSRKIAAYSTDPDLILKYSGQTVDMKYEYPPVLRAIQDQVEERLGVKFNHVMLNLYEDGKVYIGTHRDHIENKVIASLSLGAPRTFTMMRDSKVSKTSKTPTSSEDIRQDGKPSTSTHKRPRDTHDIELEAGSSESSTPTPVSLNRKSWILAPGSLVVMQGETQKYWKHEIPKEPKVTSGRISLTFRQLVSS</sequence>
<dbReference type="Gene3D" id="2.60.120.590">
    <property type="entry name" value="Alpha-ketoglutarate-dependent dioxygenase AlkB-like"/>
    <property type="match status" value="1"/>
</dbReference>
<feature type="compositionally biased region" description="Polar residues" evidence="2">
    <location>
        <begin position="206"/>
        <end position="216"/>
    </location>
</feature>
<dbReference type="InterPro" id="IPR027450">
    <property type="entry name" value="AlkB-like"/>
</dbReference>
<dbReference type="STRING" id="685588.A0A067SQ78"/>
<dbReference type="GO" id="GO:0006307">
    <property type="term" value="P:DNA alkylation repair"/>
    <property type="evidence" value="ECO:0007669"/>
    <property type="project" value="TreeGrafter"/>
</dbReference>
<dbReference type="OrthoDB" id="545910at2759"/>
<dbReference type="EMBL" id="KL142389">
    <property type="protein sequence ID" value="KDR72202.1"/>
    <property type="molecule type" value="Genomic_DNA"/>
</dbReference>
<feature type="binding site" evidence="1">
    <location>
        <position position="129"/>
    </location>
    <ligand>
        <name>2-oxoglutarate</name>
        <dbReference type="ChEBI" id="CHEBI:16810"/>
    </ligand>
</feature>
<evidence type="ECO:0000256" key="1">
    <source>
        <dbReference type="PIRSR" id="PIRSR632852-1"/>
    </source>
</evidence>
<dbReference type="GO" id="GO:0035516">
    <property type="term" value="F:broad specificity oxidative DNA demethylase activity"/>
    <property type="evidence" value="ECO:0007669"/>
    <property type="project" value="TreeGrafter"/>
</dbReference>
<dbReference type="PROSITE" id="PS51471">
    <property type="entry name" value="FE2OG_OXY"/>
    <property type="match status" value="1"/>
</dbReference>
<dbReference type="PANTHER" id="PTHR31573">
    <property type="entry name" value="ALPHA-KETOGLUTARATE-DEPENDENT DIOXYGENASE ALKB HOMOLOG 2"/>
    <property type="match status" value="1"/>
</dbReference>
<feature type="domain" description="Fe2OG dioxygenase" evidence="3">
    <location>
        <begin position="120"/>
        <end position="263"/>
    </location>
</feature>
<feature type="binding site" evidence="1">
    <location>
        <position position="127"/>
    </location>
    <ligand>
        <name>2-oxoglutarate</name>
        <dbReference type="ChEBI" id="CHEBI:16810"/>
    </ligand>
</feature>
<dbReference type="SUPFAM" id="SSF51197">
    <property type="entry name" value="Clavaminate synthase-like"/>
    <property type="match status" value="1"/>
</dbReference>
<dbReference type="InterPro" id="IPR005123">
    <property type="entry name" value="Oxoglu/Fe-dep_dioxygenase_dom"/>
</dbReference>
<dbReference type="AlphaFoldDB" id="A0A067SQ78"/>
<feature type="region of interest" description="Disordered" evidence="2">
    <location>
        <begin position="162"/>
        <end position="216"/>
    </location>
</feature>
<name>A0A067SQ78_GALM3</name>
<organism evidence="4 5">
    <name type="scientific">Galerina marginata (strain CBS 339.88)</name>
    <dbReference type="NCBI Taxonomy" id="685588"/>
    <lineage>
        <taxon>Eukaryota</taxon>
        <taxon>Fungi</taxon>
        <taxon>Dikarya</taxon>
        <taxon>Basidiomycota</taxon>
        <taxon>Agaricomycotina</taxon>
        <taxon>Agaricomycetes</taxon>
        <taxon>Agaricomycetidae</taxon>
        <taxon>Agaricales</taxon>
        <taxon>Agaricineae</taxon>
        <taxon>Strophariaceae</taxon>
        <taxon>Galerina</taxon>
    </lineage>
</organism>
<feature type="binding site" evidence="1">
    <location>
        <position position="254"/>
    </location>
    <ligand>
        <name>2-oxoglutarate</name>
        <dbReference type="ChEBI" id="CHEBI:16810"/>
    </ligand>
</feature>
<protein>
    <recommendedName>
        <fullName evidence="3">Fe2OG dioxygenase domain-containing protein</fullName>
    </recommendedName>
</protein>
<feature type="binding site" evidence="1">
    <location>
        <position position="258"/>
    </location>
    <ligand>
        <name>2-oxoglutarate</name>
        <dbReference type="ChEBI" id="CHEBI:16810"/>
    </ligand>
</feature>
<feature type="binding site" evidence="1">
    <location>
        <position position="260"/>
    </location>
    <ligand>
        <name>2-oxoglutarate</name>
        <dbReference type="ChEBI" id="CHEBI:16810"/>
    </ligand>
</feature>
<dbReference type="GO" id="GO:0008198">
    <property type="term" value="F:ferrous iron binding"/>
    <property type="evidence" value="ECO:0007669"/>
    <property type="project" value="TreeGrafter"/>
</dbReference>
<dbReference type="Pfam" id="PF13532">
    <property type="entry name" value="2OG-FeII_Oxy_2"/>
    <property type="match status" value="1"/>
</dbReference>
<reference evidence="5" key="1">
    <citation type="journal article" date="2014" name="Proc. Natl. Acad. Sci. U.S.A.">
        <title>Extensive sampling of basidiomycete genomes demonstrates inadequacy of the white-rot/brown-rot paradigm for wood decay fungi.</title>
        <authorList>
            <person name="Riley R."/>
            <person name="Salamov A.A."/>
            <person name="Brown D.W."/>
            <person name="Nagy L.G."/>
            <person name="Floudas D."/>
            <person name="Held B.W."/>
            <person name="Levasseur A."/>
            <person name="Lombard V."/>
            <person name="Morin E."/>
            <person name="Otillar R."/>
            <person name="Lindquist E.A."/>
            <person name="Sun H."/>
            <person name="LaButti K.M."/>
            <person name="Schmutz J."/>
            <person name="Jabbour D."/>
            <person name="Luo H."/>
            <person name="Baker S.E."/>
            <person name="Pisabarro A.G."/>
            <person name="Walton J.D."/>
            <person name="Blanchette R.A."/>
            <person name="Henrissat B."/>
            <person name="Martin F."/>
            <person name="Cullen D."/>
            <person name="Hibbett D.S."/>
            <person name="Grigoriev I.V."/>
        </authorList>
    </citation>
    <scope>NUCLEOTIDE SEQUENCE [LARGE SCALE GENOMIC DNA]</scope>
    <source>
        <strain evidence="5">CBS 339.88</strain>
    </source>
</reference>
<gene>
    <name evidence="4" type="ORF">GALMADRAFT_281450</name>
</gene>
<feature type="binding site" evidence="1">
    <location>
        <position position="242"/>
    </location>
    <ligand>
        <name>2-oxoglutarate</name>
        <dbReference type="ChEBI" id="CHEBI:16810"/>
    </ligand>
</feature>
<dbReference type="InterPro" id="IPR032852">
    <property type="entry name" value="ALKBH2"/>
</dbReference>
<evidence type="ECO:0000313" key="5">
    <source>
        <dbReference type="Proteomes" id="UP000027222"/>
    </source>
</evidence>
<dbReference type="InterPro" id="IPR037151">
    <property type="entry name" value="AlkB-like_sf"/>
</dbReference>
<feature type="compositionally biased region" description="Low complexity" evidence="2">
    <location>
        <begin position="168"/>
        <end position="177"/>
    </location>
</feature>
<dbReference type="HOGENOM" id="CLU_048788_1_0_1"/>
<feature type="binding site" evidence="1">
    <location>
        <position position="139"/>
    </location>
    <ligand>
        <name>2-oxoglutarate</name>
        <dbReference type="ChEBI" id="CHEBI:16810"/>
    </ligand>
</feature>
<evidence type="ECO:0000259" key="3">
    <source>
        <dbReference type="PROSITE" id="PS51471"/>
    </source>
</evidence>
<proteinExistence type="predicted"/>
<dbReference type="Proteomes" id="UP000027222">
    <property type="component" value="Unassembled WGS sequence"/>
</dbReference>
<dbReference type="PANTHER" id="PTHR31573:SF1">
    <property type="entry name" value="DNA OXIDATIVE DEMETHYLASE ALKBH2"/>
    <property type="match status" value="1"/>
</dbReference>